<dbReference type="OMA" id="GEYITIC"/>
<dbReference type="RefSeq" id="XP_003677492.1">
    <property type="nucleotide sequence ID" value="XM_003677444.1"/>
</dbReference>
<dbReference type="OrthoDB" id="5840532at2759"/>
<evidence type="ECO:0000256" key="1">
    <source>
        <dbReference type="ARBA" id="ARBA00022857"/>
    </source>
</evidence>
<evidence type="ECO:0000313" key="3">
    <source>
        <dbReference type="EMBL" id="CCC71140.1"/>
    </source>
</evidence>
<comment type="similarity">
    <text evidence="2">Belongs to the short-chain dehydrogenases/reductases (SDR) family.</text>
</comment>
<dbReference type="FunCoup" id="G0VIA5">
    <property type="interactions" value="630"/>
</dbReference>
<dbReference type="PRINTS" id="PR00080">
    <property type="entry name" value="SDRFAMILY"/>
</dbReference>
<dbReference type="InterPro" id="IPR036291">
    <property type="entry name" value="NAD(P)-bd_dom_sf"/>
</dbReference>
<dbReference type="PROSITE" id="PS00061">
    <property type="entry name" value="ADH_SHORT"/>
    <property type="match status" value="1"/>
</dbReference>
<dbReference type="SUPFAM" id="SSF51735">
    <property type="entry name" value="NAD(P)-binding Rossmann-fold domains"/>
    <property type="match status" value="1"/>
</dbReference>
<dbReference type="eggNOG" id="KOG1201">
    <property type="taxonomic scope" value="Eukaryota"/>
</dbReference>
<evidence type="ECO:0000256" key="2">
    <source>
        <dbReference type="RuleBase" id="RU000363"/>
    </source>
</evidence>
<keyword evidence="1" id="KW-0521">NADP</keyword>
<dbReference type="STRING" id="1064592.G0VIA5"/>
<dbReference type="HOGENOM" id="CLU_010194_5_1_1"/>
<dbReference type="PANTHER" id="PTHR24322">
    <property type="entry name" value="PKSB"/>
    <property type="match status" value="1"/>
</dbReference>
<dbReference type="Pfam" id="PF00106">
    <property type="entry name" value="adh_short"/>
    <property type="match status" value="1"/>
</dbReference>
<dbReference type="PRINTS" id="PR00081">
    <property type="entry name" value="GDHRDH"/>
</dbReference>
<proteinExistence type="inferred from homology"/>
<name>G0VIA5_NAUCA</name>
<dbReference type="Gene3D" id="3.40.50.720">
    <property type="entry name" value="NAD(P)-binding Rossmann-like Domain"/>
    <property type="match status" value="1"/>
</dbReference>
<dbReference type="AlphaFoldDB" id="G0VIA5"/>
<dbReference type="PANTHER" id="PTHR24322:SF743">
    <property type="entry name" value="AER111WP"/>
    <property type="match status" value="1"/>
</dbReference>
<accession>G0VIA5</accession>
<dbReference type="Proteomes" id="UP000001640">
    <property type="component" value="Chromosome 7"/>
</dbReference>
<dbReference type="InterPro" id="IPR020904">
    <property type="entry name" value="Sc_DH/Rdtase_CS"/>
</dbReference>
<dbReference type="GO" id="GO:0016616">
    <property type="term" value="F:oxidoreductase activity, acting on the CH-OH group of donors, NAD or NADP as acceptor"/>
    <property type="evidence" value="ECO:0007669"/>
    <property type="project" value="TreeGrafter"/>
</dbReference>
<dbReference type="KEGG" id="ncs:NCAS_0G02530"/>
<dbReference type="EMBL" id="HE576758">
    <property type="protein sequence ID" value="CCC71140.1"/>
    <property type="molecule type" value="Genomic_DNA"/>
</dbReference>
<dbReference type="InterPro" id="IPR002347">
    <property type="entry name" value="SDR_fam"/>
</dbReference>
<keyword evidence="4" id="KW-1185">Reference proteome</keyword>
<dbReference type="GeneID" id="96904805"/>
<protein>
    <submittedName>
        <fullName evidence="3">Uncharacterized protein</fullName>
    </submittedName>
</protein>
<organism evidence="3 4">
    <name type="scientific">Naumovozyma castellii</name>
    <name type="common">Yeast</name>
    <name type="synonym">Saccharomyces castellii</name>
    <dbReference type="NCBI Taxonomy" id="27288"/>
    <lineage>
        <taxon>Eukaryota</taxon>
        <taxon>Fungi</taxon>
        <taxon>Dikarya</taxon>
        <taxon>Ascomycota</taxon>
        <taxon>Saccharomycotina</taxon>
        <taxon>Saccharomycetes</taxon>
        <taxon>Saccharomycetales</taxon>
        <taxon>Saccharomycetaceae</taxon>
        <taxon>Naumovozyma</taxon>
    </lineage>
</organism>
<gene>
    <name evidence="3" type="primary">NCAS0G02530</name>
    <name evidence="3" type="ordered locus">NCAS_0G02530</name>
</gene>
<reference key="2">
    <citation type="submission" date="2011-08" db="EMBL/GenBank/DDBJ databases">
        <title>Genome sequence of Naumovozyma castellii.</title>
        <authorList>
            <person name="Gordon J.L."/>
            <person name="Armisen D."/>
            <person name="Proux-Wera E."/>
            <person name="OhEigeartaigh S.S."/>
            <person name="Byrne K.P."/>
            <person name="Wolfe K.H."/>
        </authorList>
    </citation>
    <scope>NUCLEOTIDE SEQUENCE</scope>
    <source>
        <strain>Type strain:CBS 4309</strain>
    </source>
</reference>
<sequence>MVTIQCDLSNQVEMEKTLSLIKRKYGERIAVIINNAGMRMKYQNFQHLDQNECMRVFQLNTFNAVRFMQSLVPEENSNDRQCYIVNVASTLGTLTPAKVAGYGASKSALIAFHQSYSMELQTRRVSNIRTLLVVPGQLNTAMFSGFEAPRQFFAPVVEIGTLADQIVQKCEMGERGELNVPFYSNFAHLLMGMPYMVQIWARKFAQIDNCLPDEE</sequence>
<reference evidence="3 4" key="1">
    <citation type="journal article" date="2011" name="Proc. Natl. Acad. Sci. U.S.A.">
        <title>Evolutionary erosion of yeast sex chromosomes by mating-type switching accidents.</title>
        <authorList>
            <person name="Gordon J.L."/>
            <person name="Armisen D."/>
            <person name="Proux-Wera E."/>
            <person name="Oheigeartaigh S.S."/>
            <person name="Byrne K.P."/>
            <person name="Wolfe K.H."/>
        </authorList>
    </citation>
    <scope>NUCLEOTIDE SEQUENCE [LARGE SCALE GENOMIC DNA]</scope>
    <source>
        <strain evidence="4">ATCC 76901 / BCRC 22586 / CBS 4309 / NBRC 1992 / NRRL Y-12630</strain>
    </source>
</reference>
<dbReference type="InParanoid" id="G0VIA5"/>
<evidence type="ECO:0000313" key="4">
    <source>
        <dbReference type="Proteomes" id="UP000001640"/>
    </source>
</evidence>